<sequence>MVVRFHRFTDKECVLRWAKKERSRRWENTEIRIYQDWSAELAKKRAGFNRAKAVLHRKGVKFGLLQPARLWVTYQDRHHYFDTPDEAWTYIKNEKLDSS</sequence>
<proteinExistence type="predicted"/>
<dbReference type="OMA" id="NTEIRIY"/>
<comment type="caution">
    <text evidence="1">The sequence shown here is derived from an EMBL/GenBank/DDBJ whole genome shotgun (WGS) entry which is preliminary data.</text>
</comment>
<reference evidence="1 2" key="1">
    <citation type="journal article" date="2018" name="Nat. Ecol. Evol.">
        <title>Shark genomes provide insights into elasmobranch evolution and the origin of vertebrates.</title>
        <authorList>
            <person name="Hara Y"/>
            <person name="Yamaguchi K"/>
            <person name="Onimaru K"/>
            <person name="Kadota M"/>
            <person name="Koyanagi M"/>
            <person name="Keeley SD"/>
            <person name="Tatsumi K"/>
            <person name="Tanaka K"/>
            <person name="Motone F"/>
            <person name="Kageyama Y"/>
            <person name="Nozu R"/>
            <person name="Adachi N"/>
            <person name="Nishimura O"/>
            <person name="Nakagawa R"/>
            <person name="Tanegashima C"/>
            <person name="Kiyatake I"/>
            <person name="Matsumoto R"/>
            <person name="Murakumo K"/>
            <person name="Nishida K"/>
            <person name="Terakita A"/>
            <person name="Kuratani S"/>
            <person name="Sato K"/>
            <person name="Hyodo S Kuraku.S."/>
        </authorList>
    </citation>
    <scope>NUCLEOTIDE SEQUENCE [LARGE SCALE GENOMIC DNA]</scope>
</reference>
<accession>A0A401PJU8</accession>
<dbReference type="InterPro" id="IPR042566">
    <property type="entry name" value="L1_C"/>
</dbReference>
<evidence type="ECO:0000313" key="2">
    <source>
        <dbReference type="Proteomes" id="UP000288216"/>
    </source>
</evidence>
<name>A0A401PJU8_SCYTO</name>
<organism evidence="1 2">
    <name type="scientific">Scyliorhinus torazame</name>
    <name type="common">Cloudy catshark</name>
    <name type="synonym">Catulus torazame</name>
    <dbReference type="NCBI Taxonomy" id="75743"/>
    <lineage>
        <taxon>Eukaryota</taxon>
        <taxon>Metazoa</taxon>
        <taxon>Chordata</taxon>
        <taxon>Craniata</taxon>
        <taxon>Vertebrata</taxon>
        <taxon>Chondrichthyes</taxon>
        <taxon>Elasmobranchii</taxon>
        <taxon>Galeomorphii</taxon>
        <taxon>Galeoidea</taxon>
        <taxon>Carcharhiniformes</taxon>
        <taxon>Scyliorhinidae</taxon>
        <taxon>Scyliorhinus</taxon>
    </lineage>
</organism>
<dbReference type="InterPro" id="IPR004244">
    <property type="entry name" value="Transposase_22"/>
</dbReference>
<dbReference type="OrthoDB" id="10059413at2759"/>
<gene>
    <name evidence="1" type="ORF">scyTo_0002516</name>
</gene>
<dbReference type="AlphaFoldDB" id="A0A401PJU8"/>
<protein>
    <submittedName>
        <fullName evidence="1">Uncharacterized protein</fullName>
    </submittedName>
</protein>
<dbReference type="Proteomes" id="UP000288216">
    <property type="component" value="Unassembled WGS sequence"/>
</dbReference>
<evidence type="ECO:0000313" key="1">
    <source>
        <dbReference type="EMBL" id="GCB73385.1"/>
    </source>
</evidence>
<keyword evidence="2" id="KW-1185">Reference proteome</keyword>
<dbReference type="EMBL" id="BFAA01000632">
    <property type="protein sequence ID" value="GCB73385.1"/>
    <property type="molecule type" value="Genomic_DNA"/>
</dbReference>
<dbReference type="Gene3D" id="3.30.250.20">
    <property type="entry name" value="L1 transposable element, C-terminal domain"/>
    <property type="match status" value="1"/>
</dbReference>
<dbReference type="PANTHER" id="PTHR11505">
    <property type="entry name" value="L1 TRANSPOSABLE ELEMENT-RELATED"/>
    <property type="match status" value="1"/>
</dbReference>
<dbReference type="STRING" id="75743.A0A401PJU8"/>